<gene>
    <name evidence="4" type="ORF">MAM1_0002d00238</name>
</gene>
<dbReference type="GO" id="GO:0005829">
    <property type="term" value="C:cytosol"/>
    <property type="evidence" value="ECO:0007669"/>
    <property type="project" value="TreeGrafter"/>
</dbReference>
<comment type="similarity">
    <text evidence="1 2">Belongs to the OSBP family.</text>
</comment>
<dbReference type="Proteomes" id="UP000053815">
    <property type="component" value="Unassembled WGS sequence"/>
</dbReference>
<dbReference type="PANTHER" id="PTHR10972">
    <property type="entry name" value="OXYSTEROL-BINDING PROTEIN-RELATED"/>
    <property type="match status" value="1"/>
</dbReference>
<name>A0A0C9M3V4_9FUNG</name>
<proteinExistence type="inferred from homology"/>
<dbReference type="Gene3D" id="1.10.287.2720">
    <property type="match status" value="1"/>
</dbReference>
<organism evidence="4">
    <name type="scientific">Mucor ambiguus</name>
    <dbReference type="NCBI Taxonomy" id="91626"/>
    <lineage>
        <taxon>Eukaryota</taxon>
        <taxon>Fungi</taxon>
        <taxon>Fungi incertae sedis</taxon>
        <taxon>Mucoromycota</taxon>
        <taxon>Mucoromycotina</taxon>
        <taxon>Mucoromycetes</taxon>
        <taxon>Mucorales</taxon>
        <taxon>Mucorineae</taxon>
        <taxon>Mucoraceae</taxon>
        <taxon>Mucor</taxon>
    </lineage>
</organism>
<dbReference type="STRING" id="91626.A0A0C9M3V4"/>
<reference evidence="4" key="1">
    <citation type="submission" date="2014-09" db="EMBL/GenBank/DDBJ databases">
        <title>Draft genome sequence of an oleaginous Mucoromycotina fungus Mucor ambiguus NBRC6742.</title>
        <authorList>
            <person name="Takeda I."/>
            <person name="Yamane N."/>
            <person name="Morita T."/>
            <person name="Tamano K."/>
            <person name="Machida M."/>
            <person name="Baker S."/>
            <person name="Koike H."/>
        </authorList>
    </citation>
    <scope>NUCLEOTIDE SEQUENCE</scope>
    <source>
        <strain evidence="4">NBRC 6742</strain>
    </source>
</reference>
<dbReference type="GO" id="GO:0016020">
    <property type="term" value="C:membrane"/>
    <property type="evidence" value="ECO:0007669"/>
    <property type="project" value="TreeGrafter"/>
</dbReference>
<dbReference type="GO" id="GO:0008142">
    <property type="term" value="F:oxysterol binding"/>
    <property type="evidence" value="ECO:0007669"/>
    <property type="project" value="TreeGrafter"/>
</dbReference>
<sequence length="445" mass="50101">MVLGFGSSNKVSRSKSSDEDTPNSSDVDKLSMKNLDTAEKGQFKEFKEFLKVVISFTGDLSSLTCPAFFLNGLSLLEYGTYWGDHPSTFTAINDAKIPEGNVAHDLTIFEQDDFQNKHAKMYRISHSSERLLAISRWFISTLYGSYASRCTDGKYEKKPYNPILGEQFHCDMGNAKCVCEQVCHHPPISAFYLEDEKAGVSLNGHSGQKSKFKGTSIKVEQVGRAVLYLKNFDEQYMIDFPDLLIRGVLTGGAYIELGGSCTIIGSNGTKAVIEFVPKPWFGGEYNHIKGSLYAGGKLCYNLSGRWSHQSFFSKPSNDANAKKELLFDAEAEAMADRVTVPVEEQGELETHKIWGPVTEALKEKNYKIANAEKTKIEDWQRGVRKEREEKKEVWEPKLFVFEKDIDGPKGSEYQTKNADLKKNIDSKHHLDAGAWTYNKSLHLRQ</sequence>
<dbReference type="InterPro" id="IPR000648">
    <property type="entry name" value="Oxysterol-bd"/>
</dbReference>
<dbReference type="Gene3D" id="2.40.160.120">
    <property type="match status" value="1"/>
</dbReference>
<dbReference type="Pfam" id="PF01237">
    <property type="entry name" value="Oxysterol_BP"/>
    <property type="match status" value="1"/>
</dbReference>
<evidence type="ECO:0000313" key="4">
    <source>
        <dbReference type="EMBL" id="GAN00814.1"/>
    </source>
</evidence>
<dbReference type="EMBL" id="DF836291">
    <property type="protein sequence ID" value="GAN00814.1"/>
    <property type="molecule type" value="Genomic_DNA"/>
</dbReference>
<accession>A0A0C9M3V4</accession>
<dbReference type="InterPro" id="IPR037239">
    <property type="entry name" value="OSBP_sf"/>
</dbReference>
<dbReference type="InterPro" id="IPR018494">
    <property type="entry name" value="Oxysterol-bd_CS"/>
</dbReference>
<keyword evidence="5" id="KW-1185">Reference proteome</keyword>
<evidence type="ECO:0000256" key="3">
    <source>
        <dbReference type="SAM" id="MobiDB-lite"/>
    </source>
</evidence>
<feature type="region of interest" description="Disordered" evidence="3">
    <location>
        <begin position="1"/>
        <end position="31"/>
    </location>
</feature>
<dbReference type="PANTHER" id="PTHR10972:SF184">
    <property type="entry name" value="OXYSTEROL-BINDING PROTEIN HOMOLOG 4-RELATED"/>
    <property type="match status" value="1"/>
</dbReference>
<dbReference type="PROSITE" id="PS01013">
    <property type="entry name" value="OSBP"/>
    <property type="match status" value="1"/>
</dbReference>
<dbReference type="SUPFAM" id="SSF144000">
    <property type="entry name" value="Oxysterol-binding protein-like"/>
    <property type="match status" value="1"/>
</dbReference>
<protein>
    <submittedName>
        <fullName evidence="4">Oxysterol binding protein</fullName>
    </submittedName>
</protein>
<dbReference type="Gene3D" id="3.30.70.3490">
    <property type="match status" value="1"/>
</dbReference>
<dbReference type="AlphaFoldDB" id="A0A0C9M3V4"/>
<dbReference type="OrthoDB" id="14833at2759"/>
<evidence type="ECO:0000313" key="5">
    <source>
        <dbReference type="Proteomes" id="UP000053815"/>
    </source>
</evidence>
<evidence type="ECO:0000256" key="1">
    <source>
        <dbReference type="ARBA" id="ARBA00008842"/>
    </source>
</evidence>
<evidence type="ECO:0000256" key="2">
    <source>
        <dbReference type="RuleBase" id="RU003844"/>
    </source>
</evidence>